<keyword evidence="5" id="KW-0805">Transcription regulation</keyword>
<dbReference type="EMBL" id="JAIWYP010000014">
    <property type="protein sequence ID" value="KAH3709643.1"/>
    <property type="molecule type" value="Genomic_DNA"/>
</dbReference>
<keyword evidence="8" id="KW-0675">Receptor</keyword>
<feature type="domain" description="NR LBD" evidence="13">
    <location>
        <begin position="301"/>
        <end position="523"/>
    </location>
</feature>
<keyword evidence="9" id="KW-0539">Nucleus</keyword>
<keyword evidence="7" id="KW-0804">Transcription</keyword>
<dbReference type="PANTHER" id="PTHR45805:SF2">
    <property type="entry name" value="NUCLEAR HORMONE RECEPTOR HR3-RELATED"/>
    <property type="match status" value="1"/>
</dbReference>
<dbReference type="SMART" id="SM00399">
    <property type="entry name" value="ZnF_C4"/>
    <property type="match status" value="1"/>
</dbReference>
<dbReference type="AlphaFoldDB" id="A0A9D3YYF1"/>
<feature type="compositionally biased region" description="Polar residues" evidence="11">
    <location>
        <begin position="167"/>
        <end position="180"/>
    </location>
</feature>
<organism evidence="14 15">
    <name type="scientific">Dreissena polymorpha</name>
    <name type="common">Zebra mussel</name>
    <name type="synonym">Mytilus polymorpha</name>
    <dbReference type="NCBI Taxonomy" id="45954"/>
    <lineage>
        <taxon>Eukaryota</taxon>
        <taxon>Metazoa</taxon>
        <taxon>Spiralia</taxon>
        <taxon>Lophotrochozoa</taxon>
        <taxon>Mollusca</taxon>
        <taxon>Bivalvia</taxon>
        <taxon>Autobranchia</taxon>
        <taxon>Heteroconchia</taxon>
        <taxon>Euheterodonta</taxon>
        <taxon>Imparidentia</taxon>
        <taxon>Neoheterodontei</taxon>
        <taxon>Myida</taxon>
        <taxon>Dreissenoidea</taxon>
        <taxon>Dreissenidae</taxon>
        <taxon>Dreissena</taxon>
    </lineage>
</organism>
<reference evidence="14" key="2">
    <citation type="submission" date="2020-11" db="EMBL/GenBank/DDBJ databases">
        <authorList>
            <person name="McCartney M.A."/>
            <person name="Auch B."/>
            <person name="Kono T."/>
            <person name="Mallez S."/>
            <person name="Becker A."/>
            <person name="Gohl D.M."/>
            <person name="Silverstein K.A.T."/>
            <person name="Koren S."/>
            <person name="Bechman K.B."/>
            <person name="Herman A."/>
            <person name="Abrahante J.E."/>
            <person name="Garbe J."/>
        </authorList>
    </citation>
    <scope>NUCLEOTIDE SEQUENCE</scope>
    <source>
        <strain evidence="14">Duluth1</strain>
        <tissue evidence="14">Whole animal</tissue>
    </source>
</reference>
<dbReference type="PROSITE" id="PS51843">
    <property type="entry name" value="NR_LBD"/>
    <property type="match status" value="1"/>
</dbReference>
<reference evidence="14" key="1">
    <citation type="journal article" date="2019" name="bioRxiv">
        <title>The Genome of the Zebra Mussel, Dreissena polymorpha: A Resource for Invasive Species Research.</title>
        <authorList>
            <person name="McCartney M.A."/>
            <person name="Auch B."/>
            <person name="Kono T."/>
            <person name="Mallez S."/>
            <person name="Zhang Y."/>
            <person name="Obille A."/>
            <person name="Becker A."/>
            <person name="Abrahante J.E."/>
            <person name="Garbe J."/>
            <person name="Badalamenti J.P."/>
            <person name="Herman A."/>
            <person name="Mangelson H."/>
            <person name="Liachko I."/>
            <person name="Sullivan S."/>
            <person name="Sone E.D."/>
            <person name="Koren S."/>
            <person name="Silverstein K.A.T."/>
            <person name="Beckman K.B."/>
            <person name="Gohl D.M."/>
        </authorList>
    </citation>
    <scope>NUCLEOTIDE SEQUENCE</scope>
    <source>
        <strain evidence="14">Duluth1</strain>
        <tissue evidence="14">Whole animal</tissue>
    </source>
</reference>
<feature type="region of interest" description="Disordered" evidence="11">
    <location>
        <begin position="1"/>
        <end position="58"/>
    </location>
</feature>
<feature type="coiled-coil region" evidence="10">
    <location>
        <begin position="252"/>
        <end position="279"/>
    </location>
</feature>
<dbReference type="GO" id="GO:0000978">
    <property type="term" value="F:RNA polymerase II cis-regulatory region sequence-specific DNA binding"/>
    <property type="evidence" value="ECO:0007669"/>
    <property type="project" value="TreeGrafter"/>
</dbReference>
<evidence type="ECO:0000256" key="10">
    <source>
        <dbReference type="SAM" id="Coils"/>
    </source>
</evidence>
<evidence type="ECO:0000256" key="8">
    <source>
        <dbReference type="ARBA" id="ARBA00023170"/>
    </source>
</evidence>
<dbReference type="InterPro" id="IPR035500">
    <property type="entry name" value="NHR-like_dom_sf"/>
</dbReference>
<evidence type="ECO:0000259" key="12">
    <source>
        <dbReference type="PROSITE" id="PS51030"/>
    </source>
</evidence>
<dbReference type="InterPro" id="IPR000536">
    <property type="entry name" value="Nucl_hrmn_rcpt_lig-bd"/>
</dbReference>
<dbReference type="Pfam" id="PF00104">
    <property type="entry name" value="Hormone_recep"/>
    <property type="match status" value="1"/>
</dbReference>
<keyword evidence="10" id="KW-0175">Coiled coil</keyword>
<dbReference type="Pfam" id="PF00105">
    <property type="entry name" value="zf-C4"/>
    <property type="match status" value="1"/>
</dbReference>
<keyword evidence="15" id="KW-1185">Reference proteome</keyword>
<evidence type="ECO:0000256" key="5">
    <source>
        <dbReference type="ARBA" id="ARBA00023015"/>
    </source>
</evidence>
<keyword evidence="3" id="KW-0863">Zinc-finger</keyword>
<accession>A0A9D3YYF1</accession>
<dbReference type="InterPro" id="IPR013088">
    <property type="entry name" value="Znf_NHR/GATA"/>
</dbReference>
<dbReference type="SMART" id="SM00430">
    <property type="entry name" value="HOLI"/>
    <property type="match status" value="1"/>
</dbReference>
<gene>
    <name evidence="14" type="ORF">DPMN_069107</name>
</gene>
<comment type="caution">
    <text evidence="14">The sequence shown here is derived from an EMBL/GenBank/DDBJ whole genome shotgun (WGS) entry which is preliminary data.</text>
</comment>
<evidence type="ECO:0000256" key="4">
    <source>
        <dbReference type="ARBA" id="ARBA00022833"/>
    </source>
</evidence>
<dbReference type="PRINTS" id="PR00047">
    <property type="entry name" value="STROIDFINGER"/>
</dbReference>
<evidence type="ECO:0000256" key="9">
    <source>
        <dbReference type="ARBA" id="ARBA00023242"/>
    </source>
</evidence>
<evidence type="ECO:0000256" key="1">
    <source>
        <dbReference type="ARBA" id="ARBA00004123"/>
    </source>
</evidence>
<name>A0A9D3YYF1_DREPO</name>
<dbReference type="Proteomes" id="UP000828390">
    <property type="component" value="Unassembled WGS sequence"/>
</dbReference>
<dbReference type="PROSITE" id="PS51030">
    <property type="entry name" value="NUCLEAR_REC_DBD_2"/>
    <property type="match status" value="1"/>
</dbReference>
<dbReference type="GO" id="GO:0005634">
    <property type="term" value="C:nucleus"/>
    <property type="evidence" value="ECO:0007669"/>
    <property type="project" value="UniProtKB-SubCell"/>
</dbReference>
<feature type="domain" description="Nuclear receptor" evidence="12">
    <location>
        <begin position="63"/>
        <end position="142"/>
    </location>
</feature>
<feature type="compositionally biased region" description="Low complexity" evidence="11">
    <location>
        <begin position="21"/>
        <end position="39"/>
    </location>
</feature>
<sequence>MSSDERQVAKCLSKRKNVPVSKSDLASKTSTKAKADSTTQPTKPKQKRRREKNLDPCPPETPLPPCRVCDEIASGYHYGVNSCEACKAFYKRTLKKVEVNYKCKCTPDEAAAWKTGPQSNGCPSCRYERCLTVGMSRNAMKIGRYTLEHKSENIREVTKARVEDSETIATPSRSSSNLTDMEQPAPQPSSPISIEDIIIKSFSFALSPDNLYDDDLQISDTEESCVNNFMIQGTDLAGTDTSGLESKPGPSLKEMEQIVKILTKANKETSEELAISQEEIQRVHTSVLENYQLKSQVFGLMKPISIQEYLEFYKSTGIDVDGRGEELITAILHFQKKIVESVKFAKTIPGFRQLCPDDQASLLKASRVDIDIICTYKYMYHCHNVERQVIITPWGGKYHIDELEKVFPRDLVLGRNKAVRSLYELGLSEHEEAVVKAFVVMSPDRCELREPEKVQESQDKLLSCLRHLFNIRPGGTGTRLYKLFDILTYFRSLFERETEFVKTVKVHAPDYLYDDKFALIREFVL</sequence>
<evidence type="ECO:0008006" key="16">
    <source>
        <dbReference type="Google" id="ProtNLM"/>
    </source>
</evidence>
<proteinExistence type="predicted"/>
<evidence type="ECO:0000313" key="14">
    <source>
        <dbReference type="EMBL" id="KAH3709643.1"/>
    </source>
</evidence>
<dbReference type="InterPro" id="IPR001723">
    <property type="entry name" value="Nuclear_hrmn_rcpt"/>
</dbReference>
<dbReference type="SUPFAM" id="SSF57716">
    <property type="entry name" value="Glucocorticoid receptor-like (DNA-binding domain)"/>
    <property type="match status" value="1"/>
</dbReference>
<feature type="region of interest" description="Disordered" evidence="11">
    <location>
        <begin position="158"/>
        <end position="191"/>
    </location>
</feature>
<keyword evidence="2" id="KW-0479">Metal-binding</keyword>
<comment type="subcellular location">
    <subcellularLocation>
        <location evidence="1">Nucleus</location>
    </subcellularLocation>
</comment>
<dbReference type="SUPFAM" id="SSF48508">
    <property type="entry name" value="Nuclear receptor ligand-binding domain"/>
    <property type="match status" value="1"/>
</dbReference>
<evidence type="ECO:0000256" key="2">
    <source>
        <dbReference type="ARBA" id="ARBA00022723"/>
    </source>
</evidence>
<dbReference type="InterPro" id="IPR001628">
    <property type="entry name" value="Znf_hrmn_rcpt"/>
</dbReference>
<dbReference type="PRINTS" id="PR00398">
    <property type="entry name" value="STRDHORMONER"/>
</dbReference>
<dbReference type="OrthoDB" id="6081310at2759"/>
<protein>
    <recommendedName>
        <fullName evidence="16">Nuclear receptor domain-containing protein</fullName>
    </recommendedName>
</protein>
<dbReference type="GO" id="GO:0004879">
    <property type="term" value="F:nuclear receptor activity"/>
    <property type="evidence" value="ECO:0007669"/>
    <property type="project" value="TreeGrafter"/>
</dbReference>
<evidence type="ECO:0000256" key="7">
    <source>
        <dbReference type="ARBA" id="ARBA00023163"/>
    </source>
</evidence>
<dbReference type="Gene3D" id="3.30.50.10">
    <property type="entry name" value="Erythroid Transcription Factor GATA-1, subunit A"/>
    <property type="match status" value="1"/>
</dbReference>
<dbReference type="PANTHER" id="PTHR45805">
    <property type="entry name" value="NUCLEAR HORMONE RECEPTOR HR3-RELATED"/>
    <property type="match status" value="1"/>
</dbReference>
<keyword evidence="4" id="KW-0862">Zinc</keyword>
<evidence type="ECO:0000313" key="15">
    <source>
        <dbReference type="Proteomes" id="UP000828390"/>
    </source>
</evidence>
<evidence type="ECO:0000256" key="11">
    <source>
        <dbReference type="SAM" id="MobiDB-lite"/>
    </source>
</evidence>
<evidence type="ECO:0000259" key="13">
    <source>
        <dbReference type="PROSITE" id="PS51843"/>
    </source>
</evidence>
<keyword evidence="6" id="KW-0238">DNA-binding</keyword>
<dbReference type="GO" id="GO:0008270">
    <property type="term" value="F:zinc ion binding"/>
    <property type="evidence" value="ECO:0007669"/>
    <property type="project" value="UniProtKB-KW"/>
</dbReference>
<dbReference type="Gene3D" id="1.10.565.10">
    <property type="entry name" value="Retinoid X Receptor"/>
    <property type="match status" value="1"/>
</dbReference>
<evidence type="ECO:0000256" key="3">
    <source>
        <dbReference type="ARBA" id="ARBA00022771"/>
    </source>
</evidence>
<evidence type="ECO:0000256" key="6">
    <source>
        <dbReference type="ARBA" id="ARBA00023125"/>
    </source>
</evidence>